<gene>
    <name evidence="1" type="ORF">ACFQ5G_18675</name>
</gene>
<evidence type="ECO:0000313" key="1">
    <source>
        <dbReference type="EMBL" id="MFD1367386.1"/>
    </source>
</evidence>
<evidence type="ECO:0000313" key="2">
    <source>
        <dbReference type="Proteomes" id="UP001597183"/>
    </source>
</evidence>
<organism evidence="1 2">
    <name type="scientific">Actinoplanes sichuanensis</name>
    <dbReference type="NCBI Taxonomy" id="512349"/>
    <lineage>
        <taxon>Bacteria</taxon>
        <taxon>Bacillati</taxon>
        <taxon>Actinomycetota</taxon>
        <taxon>Actinomycetes</taxon>
        <taxon>Micromonosporales</taxon>
        <taxon>Micromonosporaceae</taxon>
        <taxon>Actinoplanes</taxon>
    </lineage>
</organism>
<sequence length="64" mass="6487">MGSTYETLLVAAGFDATVAALRAAGIPSVVVPLADDRVAVIPDEGDRDSAPVHPAAFPGAVVLW</sequence>
<name>A0ABW4AAQ8_9ACTN</name>
<keyword evidence="2" id="KW-1185">Reference proteome</keyword>
<proteinExistence type="predicted"/>
<dbReference type="EMBL" id="JBHTMK010000023">
    <property type="protein sequence ID" value="MFD1367386.1"/>
    <property type="molecule type" value="Genomic_DNA"/>
</dbReference>
<reference evidence="2" key="1">
    <citation type="journal article" date="2019" name="Int. J. Syst. Evol. Microbiol.">
        <title>The Global Catalogue of Microorganisms (GCM) 10K type strain sequencing project: providing services to taxonomists for standard genome sequencing and annotation.</title>
        <authorList>
            <consortium name="The Broad Institute Genomics Platform"/>
            <consortium name="The Broad Institute Genome Sequencing Center for Infectious Disease"/>
            <person name="Wu L."/>
            <person name="Ma J."/>
        </authorList>
    </citation>
    <scope>NUCLEOTIDE SEQUENCE [LARGE SCALE GENOMIC DNA]</scope>
    <source>
        <strain evidence="2">CCM 7526</strain>
    </source>
</reference>
<comment type="caution">
    <text evidence="1">The sequence shown here is derived from an EMBL/GenBank/DDBJ whole genome shotgun (WGS) entry which is preliminary data.</text>
</comment>
<dbReference type="Proteomes" id="UP001597183">
    <property type="component" value="Unassembled WGS sequence"/>
</dbReference>
<accession>A0ABW4AAQ8</accession>
<dbReference type="RefSeq" id="WP_317796056.1">
    <property type="nucleotide sequence ID" value="NZ_AP028461.1"/>
</dbReference>
<protein>
    <submittedName>
        <fullName evidence="1">Uncharacterized protein</fullName>
    </submittedName>
</protein>